<dbReference type="AlphaFoldDB" id="A0A7C3UVX6"/>
<dbReference type="GO" id="GO:0004190">
    <property type="term" value="F:aspartic-type endopeptidase activity"/>
    <property type="evidence" value="ECO:0007669"/>
    <property type="project" value="InterPro"/>
</dbReference>
<feature type="domain" description="Prepilin type IV endopeptidase peptidase" evidence="3">
    <location>
        <begin position="18"/>
        <end position="119"/>
    </location>
</feature>
<evidence type="ECO:0000313" key="4">
    <source>
        <dbReference type="EMBL" id="HGE99949.1"/>
    </source>
</evidence>
<keyword evidence="2" id="KW-0472">Membrane</keyword>
<feature type="transmembrane region" description="Helical" evidence="2">
    <location>
        <begin position="108"/>
        <end position="128"/>
    </location>
</feature>
<proteinExistence type="inferred from homology"/>
<comment type="similarity">
    <text evidence="1">Belongs to the peptidase A24 family.</text>
</comment>
<gene>
    <name evidence="4" type="ORF">ENX07_07790</name>
</gene>
<sequence>MARKIPSPLPLFLSFGHFSLLILTAFLDWEERAIYDPIIFLGIIFGFLFNMRNPFFSVSGLVVGFLALLLLRGLGFLWKGKEMLGMGDIFLGGMIGSLLGWKRAILALFLSAFLGLTVSLLLIGFKVWRKEDYIPFGSFLSLGTGLVFLFGDGIISSYLYLLRLIWGLP</sequence>
<organism evidence="4">
    <name type="scientific">candidate division WOR-3 bacterium</name>
    <dbReference type="NCBI Taxonomy" id="2052148"/>
    <lineage>
        <taxon>Bacteria</taxon>
        <taxon>Bacteria division WOR-3</taxon>
    </lineage>
</organism>
<keyword evidence="2" id="KW-0812">Transmembrane</keyword>
<reference evidence="4" key="1">
    <citation type="journal article" date="2020" name="mSystems">
        <title>Genome- and Community-Level Interaction Insights into Carbon Utilization and Element Cycling Functions of Hydrothermarchaeota in Hydrothermal Sediment.</title>
        <authorList>
            <person name="Zhou Z."/>
            <person name="Liu Y."/>
            <person name="Xu W."/>
            <person name="Pan J."/>
            <person name="Luo Z.H."/>
            <person name="Li M."/>
        </authorList>
    </citation>
    <scope>NUCLEOTIDE SEQUENCE [LARGE SCALE GENOMIC DNA]</scope>
    <source>
        <strain evidence="4">SpSt-906</strain>
    </source>
</reference>
<protein>
    <submittedName>
        <fullName evidence="4">Prepilin peptidase</fullName>
    </submittedName>
</protein>
<evidence type="ECO:0000259" key="3">
    <source>
        <dbReference type="Pfam" id="PF01478"/>
    </source>
</evidence>
<feature type="transmembrane region" description="Helical" evidence="2">
    <location>
        <begin position="9"/>
        <end position="27"/>
    </location>
</feature>
<keyword evidence="2" id="KW-1133">Transmembrane helix</keyword>
<dbReference type="PANTHER" id="PTHR30487">
    <property type="entry name" value="TYPE 4 PREPILIN-LIKE PROTEINS LEADER PEPTIDE-PROCESSING ENZYME"/>
    <property type="match status" value="1"/>
</dbReference>
<accession>A0A7C3UVX6</accession>
<feature type="transmembrane region" description="Helical" evidence="2">
    <location>
        <begin position="58"/>
        <end position="78"/>
    </location>
</feature>
<feature type="transmembrane region" description="Helical" evidence="2">
    <location>
        <begin position="33"/>
        <end position="51"/>
    </location>
</feature>
<name>A0A7C3UVX6_UNCW3</name>
<dbReference type="GO" id="GO:0005886">
    <property type="term" value="C:plasma membrane"/>
    <property type="evidence" value="ECO:0007669"/>
    <property type="project" value="TreeGrafter"/>
</dbReference>
<dbReference type="InterPro" id="IPR000045">
    <property type="entry name" value="Prepilin_IV_endopep_pep"/>
</dbReference>
<dbReference type="GO" id="GO:0006465">
    <property type="term" value="P:signal peptide processing"/>
    <property type="evidence" value="ECO:0007669"/>
    <property type="project" value="TreeGrafter"/>
</dbReference>
<evidence type="ECO:0000256" key="2">
    <source>
        <dbReference type="SAM" id="Phobius"/>
    </source>
</evidence>
<comment type="caution">
    <text evidence="4">The sequence shown here is derived from an EMBL/GenBank/DDBJ whole genome shotgun (WGS) entry which is preliminary data.</text>
</comment>
<dbReference type="Gene3D" id="1.20.120.1220">
    <property type="match status" value="1"/>
</dbReference>
<dbReference type="PANTHER" id="PTHR30487:SF0">
    <property type="entry name" value="PREPILIN LEADER PEPTIDASE_N-METHYLTRANSFERASE-RELATED"/>
    <property type="match status" value="1"/>
</dbReference>
<evidence type="ECO:0000256" key="1">
    <source>
        <dbReference type="ARBA" id="ARBA00005801"/>
    </source>
</evidence>
<feature type="transmembrane region" description="Helical" evidence="2">
    <location>
        <begin position="134"/>
        <end position="161"/>
    </location>
</feature>
<dbReference type="Pfam" id="PF01478">
    <property type="entry name" value="Peptidase_A24"/>
    <property type="match status" value="1"/>
</dbReference>
<dbReference type="EMBL" id="DTMQ01000047">
    <property type="protein sequence ID" value="HGE99949.1"/>
    <property type="molecule type" value="Genomic_DNA"/>
</dbReference>
<dbReference type="InterPro" id="IPR050882">
    <property type="entry name" value="Prepilin_peptidase/N-MTase"/>
</dbReference>